<protein>
    <submittedName>
        <fullName evidence="3">Flagellar biosynthesis protein FlgI</fullName>
    </submittedName>
</protein>
<evidence type="ECO:0000313" key="3">
    <source>
        <dbReference type="EMBL" id="QDG51349.1"/>
    </source>
</evidence>
<feature type="region of interest" description="Disordered" evidence="1">
    <location>
        <begin position="20"/>
        <end position="44"/>
    </location>
</feature>
<evidence type="ECO:0000259" key="2">
    <source>
        <dbReference type="Pfam" id="PF10135"/>
    </source>
</evidence>
<feature type="compositionally biased region" description="Basic and acidic residues" evidence="1">
    <location>
        <begin position="30"/>
        <end position="44"/>
    </location>
</feature>
<dbReference type="EMBL" id="CP041186">
    <property type="protein sequence ID" value="QDG51349.1"/>
    <property type="molecule type" value="Genomic_DNA"/>
</dbReference>
<organism evidence="3 4">
    <name type="scientific">Persicimonas caeni</name>
    <dbReference type="NCBI Taxonomy" id="2292766"/>
    <lineage>
        <taxon>Bacteria</taxon>
        <taxon>Deltaproteobacteria</taxon>
        <taxon>Bradymonadales</taxon>
        <taxon>Bradymonadaceae</taxon>
        <taxon>Persicimonas</taxon>
    </lineage>
</organism>
<reference evidence="3 4" key="1">
    <citation type="submission" date="2019-06" db="EMBL/GenBank/DDBJ databases">
        <title>Persicimonas caeni gen. nov., sp. nov., a predatory bacterium isolated from solar saltern.</title>
        <authorList>
            <person name="Wang S."/>
        </authorList>
    </citation>
    <scope>NUCLEOTIDE SEQUENCE [LARGE SCALE GENOMIC DNA]</scope>
    <source>
        <strain evidence="3 4">YN101</strain>
    </source>
</reference>
<proteinExistence type="predicted"/>
<keyword evidence="3" id="KW-0966">Cell projection</keyword>
<dbReference type="Proteomes" id="UP000315995">
    <property type="component" value="Chromosome"/>
</dbReference>
<keyword evidence="4" id="KW-1185">Reference proteome</keyword>
<evidence type="ECO:0000313" key="4">
    <source>
        <dbReference type="Proteomes" id="UP000315995"/>
    </source>
</evidence>
<sequence>MSTMNLSAIQQLQLTQRAQLSGEAGAVGKSGERPNTERSEKMREAAKEFEAIFARQLFKQMNQSSAMGADKQLAGEFYQDMLSERVADMAADRGELGIARLLERAWGLSDETEKKGNNF</sequence>
<accession>A0A5B8Y3X6</accession>
<accession>A0A4Y6PT88</accession>
<feature type="domain" description="Flagellar protein FlgJ N-terminal" evidence="2">
    <location>
        <begin position="59"/>
        <end position="104"/>
    </location>
</feature>
<dbReference type="RefSeq" id="WP_141197832.1">
    <property type="nucleotide sequence ID" value="NZ_CP041186.1"/>
</dbReference>
<name>A0A4Y6PT88_PERCE</name>
<keyword evidence="3" id="KW-0969">Cilium</keyword>
<keyword evidence="3" id="KW-0282">Flagellum</keyword>
<dbReference type="AlphaFoldDB" id="A0A4Y6PT88"/>
<dbReference type="InterPro" id="IPR019301">
    <property type="entry name" value="Flagellar_prot_FlgJ_N"/>
</dbReference>
<evidence type="ECO:0000256" key="1">
    <source>
        <dbReference type="SAM" id="MobiDB-lite"/>
    </source>
</evidence>
<dbReference type="OrthoDB" id="9796740at2"/>
<dbReference type="Pfam" id="PF10135">
    <property type="entry name" value="Rod-binding"/>
    <property type="match status" value="1"/>
</dbReference>
<gene>
    <name evidence="3" type="ORF">FIV42_11530</name>
</gene>